<evidence type="ECO:0000313" key="3">
    <source>
        <dbReference type="Proteomes" id="UP000521943"/>
    </source>
</evidence>
<keyword evidence="3" id="KW-1185">Reference proteome</keyword>
<evidence type="ECO:0000313" key="2">
    <source>
        <dbReference type="EMBL" id="KAF6754076.1"/>
    </source>
</evidence>
<dbReference type="AlphaFoldDB" id="A0A8H6HWB9"/>
<protein>
    <submittedName>
        <fullName evidence="2">Uncharacterized protein</fullName>
    </submittedName>
</protein>
<accession>A0A8H6HWB9</accession>
<name>A0A8H6HWB9_9AGAR</name>
<gene>
    <name evidence="2" type="ORF">DFP72DRAFT_1126941</name>
</gene>
<keyword evidence="1" id="KW-1133">Transmembrane helix</keyword>
<proteinExistence type="predicted"/>
<reference evidence="2 3" key="1">
    <citation type="submission" date="2020-07" db="EMBL/GenBank/DDBJ databases">
        <title>Comparative genomics of pyrophilous fungi reveals a link between fire events and developmental genes.</title>
        <authorList>
            <consortium name="DOE Joint Genome Institute"/>
            <person name="Steindorff A.S."/>
            <person name="Carver A."/>
            <person name="Calhoun S."/>
            <person name="Stillman K."/>
            <person name="Liu H."/>
            <person name="Lipzen A."/>
            <person name="Pangilinan J."/>
            <person name="Labutti K."/>
            <person name="Bruns T.D."/>
            <person name="Grigoriev I.V."/>
        </authorList>
    </citation>
    <scope>NUCLEOTIDE SEQUENCE [LARGE SCALE GENOMIC DNA]</scope>
    <source>
        <strain evidence="2 3">CBS 144469</strain>
    </source>
</reference>
<evidence type="ECO:0000256" key="1">
    <source>
        <dbReference type="SAM" id="Phobius"/>
    </source>
</evidence>
<keyword evidence="1" id="KW-0472">Membrane</keyword>
<dbReference type="EMBL" id="JACGCI010000036">
    <property type="protein sequence ID" value="KAF6754076.1"/>
    <property type="molecule type" value="Genomic_DNA"/>
</dbReference>
<keyword evidence="1" id="KW-0812">Transmembrane</keyword>
<comment type="caution">
    <text evidence="2">The sequence shown here is derived from an EMBL/GenBank/DDBJ whole genome shotgun (WGS) entry which is preliminary data.</text>
</comment>
<feature type="transmembrane region" description="Helical" evidence="1">
    <location>
        <begin position="12"/>
        <end position="30"/>
    </location>
</feature>
<dbReference type="Proteomes" id="UP000521943">
    <property type="component" value="Unassembled WGS sequence"/>
</dbReference>
<sequence length="300" mass="33898">MSEFRPCCGRRWFYHVMYGLTAIGGLIVLARPMVPSYPLLFSYDRRVSSRNPFNVADPHQYPRDSNDAGSSRHHEVEVGVVVVVVVERTAKIQDGQSETRTRMWTTLVVRSFLVRFVQRIENSRRLNGPGRWVDWRDVCGPSKIDRSPVAHVAIATTDRLIMECSGRPVRGGAERLNSSGLLDRARKWFASAYFFANIISNTPRPKEYQLIGGVTKFSKQQKDGAAHSHVASLSIRGQIHSSAPRALNGAAAFPVANDMPPSRSKIVHWQTPYELYKPHTEARQLNVIPRLKHTRPSKMI</sequence>
<organism evidence="2 3">
    <name type="scientific">Ephemerocybe angulata</name>
    <dbReference type="NCBI Taxonomy" id="980116"/>
    <lineage>
        <taxon>Eukaryota</taxon>
        <taxon>Fungi</taxon>
        <taxon>Dikarya</taxon>
        <taxon>Basidiomycota</taxon>
        <taxon>Agaricomycotina</taxon>
        <taxon>Agaricomycetes</taxon>
        <taxon>Agaricomycetidae</taxon>
        <taxon>Agaricales</taxon>
        <taxon>Agaricineae</taxon>
        <taxon>Psathyrellaceae</taxon>
        <taxon>Ephemerocybe</taxon>
    </lineage>
</organism>